<protein>
    <submittedName>
        <fullName evidence="2">Uncharacterized protein</fullName>
    </submittedName>
</protein>
<name>A0A4Z2IPG3_9TELE</name>
<dbReference type="AlphaFoldDB" id="A0A4Z2IPG3"/>
<organism evidence="2 3">
    <name type="scientific">Liparis tanakae</name>
    <name type="common">Tanaka's snailfish</name>
    <dbReference type="NCBI Taxonomy" id="230148"/>
    <lineage>
        <taxon>Eukaryota</taxon>
        <taxon>Metazoa</taxon>
        <taxon>Chordata</taxon>
        <taxon>Craniata</taxon>
        <taxon>Vertebrata</taxon>
        <taxon>Euteleostomi</taxon>
        <taxon>Actinopterygii</taxon>
        <taxon>Neopterygii</taxon>
        <taxon>Teleostei</taxon>
        <taxon>Neoteleostei</taxon>
        <taxon>Acanthomorphata</taxon>
        <taxon>Eupercaria</taxon>
        <taxon>Perciformes</taxon>
        <taxon>Cottioidei</taxon>
        <taxon>Cottales</taxon>
        <taxon>Liparidae</taxon>
        <taxon>Liparis</taxon>
    </lineage>
</organism>
<evidence type="ECO:0000256" key="1">
    <source>
        <dbReference type="SAM" id="MobiDB-lite"/>
    </source>
</evidence>
<comment type="caution">
    <text evidence="2">The sequence shown here is derived from an EMBL/GenBank/DDBJ whole genome shotgun (WGS) entry which is preliminary data.</text>
</comment>
<evidence type="ECO:0000313" key="2">
    <source>
        <dbReference type="EMBL" id="TNN79756.1"/>
    </source>
</evidence>
<dbReference type="Proteomes" id="UP000314294">
    <property type="component" value="Unassembled WGS sequence"/>
</dbReference>
<evidence type="ECO:0000313" key="3">
    <source>
        <dbReference type="Proteomes" id="UP000314294"/>
    </source>
</evidence>
<feature type="compositionally biased region" description="Low complexity" evidence="1">
    <location>
        <begin position="121"/>
        <end position="138"/>
    </location>
</feature>
<gene>
    <name evidence="2" type="ORF">EYF80_009989</name>
</gene>
<feature type="region of interest" description="Disordered" evidence="1">
    <location>
        <begin position="88"/>
        <end position="157"/>
    </location>
</feature>
<sequence>MFTICKDESLPTGEEEEKELPLELMNQSSALLLVMHRLGIHFCPKVGKRLGGSPGLKVAGHPDGGSHLRSVHSVSGADLAARQTCALEQPWLAPAPRDPSALPTSDIRDPPPLRPNPDPCDPSARRPTPVTRRLTPVTSDPSERRPIPVTRRREGHL</sequence>
<accession>A0A4Z2IPG3</accession>
<keyword evidence="3" id="KW-1185">Reference proteome</keyword>
<reference evidence="2 3" key="1">
    <citation type="submission" date="2019-03" db="EMBL/GenBank/DDBJ databases">
        <title>First draft genome of Liparis tanakae, snailfish: a comprehensive survey of snailfish specific genes.</title>
        <authorList>
            <person name="Kim W."/>
            <person name="Song I."/>
            <person name="Jeong J.-H."/>
            <person name="Kim D."/>
            <person name="Kim S."/>
            <person name="Ryu S."/>
            <person name="Song J.Y."/>
            <person name="Lee S.K."/>
        </authorList>
    </citation>
    <scope>NUCLEOTIDE SEQUENCE [LARGE SCALE GENOMIC DNA]</scope>
    <source>
        <tissue evidence="2">Muscle</tissue>
    </source>
</reference>
<dbReference type="EMBL" id="SRLO01000061">
    <property type="protein sequence ID" value="TNN79756.1"/>
    <property type="molecule type" value="Genomic_DNA"/>
</dbReference>
<proteinExistence type="predicted"/>